<evidence type="ECO:0008006" key="3">
    <source>
        <dbReference type="Google" id="ProtNLM"/>
    </source>
</evidence>
<name>A0A223D4U8_9BACL</name>
<dbReference type="EMBL" id="CP022657">
    <property type="protein sequence ID" value="ASS76540.1"/>
    <property type="molecule type" value="Genomic_DNA"/>
</dbReference>
<dbReference type="KEGG" id="tab:CIG75_17285"/>
<accession>A0A223D4U8</accession>
<evidence type="ECO:0000313" key="1">
    <source>
        <dbReference type="EMBL" id="ASS76540.1"/>
    </source>
</evidence>
<reference evidence="1 2" key="1">
    <citation type="journal article" date="2015" name="Int. J. Syst. Evol. Microbiol.">
        <title>Tumebacillus algifaecis sp. nov., isolated from decomposing algal scum.</title>
        <authorList>
            <person name="Wu Y.F."/>
            <person name="Zhang B."/>
            <person name="Xing P."/>
            <person name="Wu Q.L."/>
            <person name="Liu S.J."/>
        </authorList>
    </citation>
    <scope>NUCLEOTIDE SEQUENCE [LARGE SCALE GENOMIC DNA]</scope>
    <source>
        <strain evidence="1 2">THMBR28</strain>
    </source>
</reference>
<dbReference type="Proteomes" id="UP000214688">
    <property type="component" value="Chromosome"/>
</dbReference>
<dbReference type="AlphaFoldDB" id="A0A223D4U8"/>
<dbReference type="RefSeq" id="WP_094237773.1">
    <property type="nucleotide sequence ID" value="NZ_CP022657.1"/>
</dbReference>
<evidence type="ECO:0000313" key="2">
    <source>
        <dbReference type="Proteomes" id="UP000214688"/>
    </source>
</evidence>
<dbReference type="Gene3D" id="3.90.330.10">
    <property type="entry name" value="Nitrile hydratase alpha /Thiocyanate hydrolase gamma"/>
    <property type="match status" value="1"/>
</dbReference>
<keyword evidence="2" id="KW-1185">Reference proteome</keyword>
<gene>
    <name evidence="1" type="ORF">CIG75_17285</name>
</gene>
<dbReference type="SUPFAM" id="SSF56209">
    <property type="entry name" value="Nitrile hydratase alpha chain"/>
    <property type="match status" value="1"/>
</dbReference>
<organism evidence="1 2">
    <name type="scientific">Tumebacillus algifaecis</name>
    <dbReference type="NCBI Taxonomy" id="1214604"/>
    <lineage>
        <taxon>Bacteria</taxon>
        <taxon>Bacillati</taxon>
        <taxon>Bacillota</taxon>
        <taxon>Bacilli</taxon>
        <taxon>Bacillales</taxon>
        <taxon>Alicyclobacillaceae</taxon>
        <taxon>Tumebacillus</taxon>
    </lineage>
</organism>
<proteinExistence type="predicted"/>
<dbReference type="OrthoDB" id="1371078at2"/>
<dbReference type="GO" id="GO:0046914">
    <property type="term" value="F:transition metal ion binding"/>
    <property type="evidence" value="ECO:0007669"/>
    <property type="project" value="InterPro"/>
</dbReference>
<protein>
    <recommendedName>
        <fullName evidence="3">NHLP leader peptide family natural product</fullName>
    </recommendedName>
</protein>
<dbReference type="InterPro" id="IPR036648">
    <property type="entry name" value="CN_Hdrase_a/SCN_Hdrase_g_sf"/>
</dbReference>
<sequence length="85" mass="9712">MNEEMQLKYAKLIAAAWMDEQLLNRLRQEPAAVLAEYGITIPGAEHKRIVLVEDTSDTIHLLLPYKPDHEQKPSHDLCCMPNTLT</sequence>
<dbReference type="GO" id="GO:0003824">
    <property type="term" value="F:catalytic activity"/>
    <property type="evidence" value="ECO:0007669"/>
    <property type="project" value="InterPro"/>
</dbReference>